<name>A0A8S3QSH1_MYTED</name>
<dbReference type="SUPFAM" id="SSF63712">
    <property type="entry name" value="Nicotinic receptor ligand binding domain-like"/>
    <property type="match status" value="1"/>
</dbReference>
<accession>A0A8S3QSH1</accession>
<dbReference type="Proteomes" id="UP000683360">
    <property type="component" value="Unassembled WGS sequence"/>
</dbReference>
<dbReference type="GO" id="GO:0005230">
    <property type="term" value="F:extracellular ligand-gated monoatomic ion channel activity"/>
    <property type="evidence" value="ECO:0007669"/>
    <property type="project" value="InterPro"/>
</dbReference>
<dbReference type="InterPro" id="IPR006202">
    <property type="entry name" value="Neur_chan_lig-bd"/>
</dbReference>
<keyword evidence="3" id="KW-1185">Reference proteome</keyword>
<organism evidence="2 3">
    <name type="scientific">Mytilus edulis</name>
    <name type="common">Blue mussel</name>
    <dbReference type="NCBI Taxonomy" id="6550"/>
    <lineage>
        <taxon>Eukaryota</taxon>
        <taxon>Metazoa</taxon>
        <taxon>Spiralia</taxon>
        <taxon>Lophotrochozoa</taxon>
        <taxon>Mollusca</taxon>
        <taxon>Bivalvia</taxon>
        <taxon>Autobranchia</taxon>
        <taxon>Pteriomorphia</taxon>
        <taxon>Mytilida</taxon>
        <taxon>Mytiloidea</taxon>
        <taxon>Mytilidae</taxon>
        <taxon>Mytilinae</taxon>
        <taxon>Mytilus</taxon>
    </lineage>
</organism>
<reference evidence="2" key="1">
    <citation type="submission" date="2021-03" db="EMBL/GenBank/DDBJ databases">
        <authorList>
            <person name="Bekaert M."/>
        </authorList>
    </citation>
    <scope>NUCLEOTIDE SEQUENCE</scope>
</reference>
<dbReference type="GO" id="GO:0004888">
    <property type="term" value="F:transmembrane signaling receptor activity"/>
    <property type="evidence" value="ECO:0007669"/>
    <property type="project" value="InterPro"/>
</dbReference>
<dbReference type="OrthoDB" id="410315at2759"/>
<dbReference type="PANTHER" id="PTHR18945">
    <property type="entry name" value="NEUROTRANSMITTER GATED ION CHANNEL"/>
    <property type="match status" value="1"/>
</dbReference>
<dbReference type="AlphaFoldDB" id="A0A8S3QSH1"/>
<feature type="domain" description="Neurotransmitter-gated ion-channel ligand-binding" evidence="1">
    <location>
        <begin position="25"/>
        <end position="211"/>
    </location>
</feature>
<evidence type="ECO:0000259" key="1">
    <source>
        <dbReference type="Pfam" id="PF02931"/>
    </source>
</evidence>
<dbReference type="InterPro" id="IPR006201">
    <property type="entry name" value="Neur_channel"/>
</dbReference>
<dbReference type="EMBL" id="CAJPWZ010000650">
    <property type="protein sequence ID" value="CAG2197559.1"/>
    <property type="molecule type" value="Genomic_DNA"/>
</dbReference>
<protein>
    <submittedName>
        <fullName evidence="2">CHRNA10</fullName>
    </submittedName>
</protein>
<proteinExistence type="predicted"/>
<dbReference type="Gene3D" id="2.70.170.10">
    <property type="entry name" value="Neurotransmitter-gated ion-channel ligand-binding domain"/>
    <property type="match status" value="1"/>
</dbReference>
<evidence type="ECO:0000313" key="2">
    <source>
        <dbReference type="EMBL" id="CAG2197559.1"/>
    </source>
</evidence>
<dbReference type="Pfam" id="PF02931">
    <property type="entry name" value="Neur_chan_LBD"/>
    <property type="match status" value="1"/>
</dbReference>
<comment type="caution">
    <text evidence="2">The sequence shown here is derived from an EMBL/GenBank/DDBJ whole genome shotgun (WGS) entry which is preliminary data.</text>
</comment>
<evidence type="ECO:0000313" key="3">
    <source>
        <dbReference type="Proteomes" id="UP000683360"/>
    </source>
</evidence>
<dbReference type="GO" id="GO:0016020">
    <property type="term" value="C:membrane"/>
    <property type="evidence" value="ECO:0007669"/>
    <property type="project" value="InterPro"/>
</dbReference>
<sequence length="223" mass="25843">MLKLIFLNCHKSSEAVIHSIDDAPINTIFHNYNKYARASTDDSPVNVTYSMSIKRIVGFDTKRLVVHVWNVMTWKDPRLVWIGGPSTVRLPPSEIWIPDIVCYNNPITTSSYEPNTVVRRNGAVHYVPVTKLDTDDCKFENVIIECKFKVGSWTYNGNELNIEATSETIDMDDYIPNDIYEIVNSKVQRNITKYACCPEPYITLDYTLHLKPKQQFQQWFPWS</sequence>
<dbReference type="InterPro" id="IPR036734">
    <property type="entry name" value="Neur_chan_lig-bd_sf"/>
</dbReference>
<gene>
    <name evidence="2" type="ORF">MEDL_12440</name>
</gene>